<organism evidence="3">
    <name type="scientific">uncultured Caudovirales phage</name>
    <dbReference type="NCBI Taxonomy" id="2100421"/>
    <lineage>
        <taxon>Viruses</taxon>
        <taxon>Duplodnaviria</taxon>
        <taxon>Heunggongvirae</taxon>
        <taxon>Uroviricota</taxon>
        <taxon>Caudoviricetes</taxon>
        <taxon>Peduoviridae</taxon>
        <taxon>Maltschvirus</taxon>
        <taxon>Maltschvirus maltsch</taxon>
    </lineage>
</organism>
<sequence length="2788" mass="300221">MAISFADLLPVPTDAQEPTRAERRRSSGINFDDLVPKADAPAASAISFDDLTNAAAPPQGVVSSPAAAATSESAGGEAALSAPSEPPIVDNRSWQERFVAQTGLDPAAIGVEDQAQGEKYLAQDQALRGDFNRPPSVASAFEPSVIQRLGQFFGLTGNRDRASNELFARELAAKEGVSVDSVYKRFGGAAARPTLNPEGRPALTALTEGAAVAAESATPAKIGAAAANTIARAIRGGDIKAEDDGFLDWVITQTKSPDAKIDKNYQSLGNIGESLGYSLVTLVSSAAATAGTGLVTANPVAGVAAGFGAGATTSYRASVDDFLSRVKTNLDKQSNKLYGRPLDEEQWSAAKNQYMGAAREYGAWEAIPESVSNLVFLKAFAAPMRGMKVDALTSVTQKAGSLLAEQATETMTGFGQNKPELEAGLTQDQKSIRDAFKDQFLQTLLVTGLMAGGAKGVSAANEFYKSRIEPTIAPDTALGRALLADLQEMGFSPESAQREAVARLSPDNAQMTARPISFDDLVPPAGVASPPPPPPPDDQGGGTAAAITPVDPNAPAVDPNAPVVDPNAPAADPNAVVAPPAPAPYEQLSVEEKTKQLDLAKSVYEGMEIVLPIEYSWGKLSDSEREKFSQQFYQFINSGLTESEMLNGVRGLLSTFRSEVDAGRANPPAPTTGAEPTAPQTQPSAVDIYFGLGRIDENGTVKTEDQNWYLNNGMATATGENGRLQLTPLGRELLARLDPNANNEDMDGEVAAAVAKNASAANAPAAAPTTPDPAATTTTATTTTTADPNAPPASAAMTREEFLKSYVALQDIANGFNLRFKDLSDETKAMLSGFVLRGNAGKLTLTPAGADLLKQLNQIKGTDEALNVFNAALGNQQQTTPAATTTPAEPTTPAATTTTTPVEPTAPTTTTTDPQPGQAPQLTDEQIDQIYIGLQRSGEGLYMAQKQAVKSWLMENNMVEVVDNAPVLSARGRDLLEKFDDIQGDFTLQARELINSLGTPTATTIVAAVPTATKTVAAEPTATTTQSTADANDPAVVEQLKRFEGGVFKLSYSTGAGGAANRKIAQQTDEQATKTYDAAAAIFLSRAFTAPVPAKNQDTLNVENIYNVTVTPVEKKIAAAKNDTSYRNALFKIAGNMDVRYYLNGILIEPNTKIVAVTDGHRMAIVQDMDATNWYQTPESMDAYPSIVVGRDGNLIRDGKFPDWRRVQPNSAPESAFVSFDANAVASQLRGVVQGYKYITGKGNKSTTTPQSIKINGVTGSFQAPYMLDAAEFFLRMGYTSFNAQFGDQDPSRLFLVSPDKRVQQVIMGLRDVRGEPVFTALTSDTPANFSYDKDYSIITASKSASSTAAAGTPVVKPKKPRKPRTPKPEALAAFDTISAILEDAGITDPKVATAVSTEYDRLTGLEEDDNGAGLDTGSLFDGLADGQPSNGVSGGGNNNEAAPATDNGQQDRQQRGGRGNGQDLLPSAERENRQAQGGEPQNEPATTQAGTLDDQTLDELTLEGTDGAATNNQDRPAGGSTQGGTGMGGRGQTDGQRDLTSGGEGSNYPNTRGTRVGAFVTTVSFTNRASFFRDAFAQAGIDPAVANNLPIERQYRILADLMVSQFGVRFVDNTPRASLRKSVDELLDLHRNLQFMVAALELPMQSIGLDKTLGIVNMEKQQYFAVYYPQGLVLQARGTKELPNGKIMSGAFVGLPNRTNSFAHEWGHALDFYLQAEFARTHGGNGLSYFIRESGIAPQVARASEAAYVNLINTLFFDQALTAAKIMELERKIATSQSASVQATAQRQLDEIRAGNSKLRSTKGEYYKRVKQLGNDDYFLQPTEMIARSFETYISTIVENLGGSTEALTKSLSAYNNQAVDYMQNAYPQQADRDAINAAWSAVFDALRAESVLNKTGAPAATKPVDANIIDPFEMLRLTPDSRSIIQREVDAWKDLKAEASRNDQRAPNPKGAVLLYEDAMRSFLWSERGGLLTMIARYPNSPTIKNIVSRLTTDPGTSNLNNRLTFEESRSKTINQFGSRFGEILKRYNLDKLDANGTEVLRRMLVSQPDQGLPALAAMAKYPQLTEAADKIRNLFNDLWYYGDNAGLKMGYAPNGYLPRMYDMTKIVTDPDGFREAAERVYNEMFDTKFEDFRSDDAIARSLLARALQILRIKPKRLPMHATGFSQTEADDIKDAVKAYKAALASMQAAPNAQDPDAALAAAEQEMEAALDLIDGVYDAIKTVDGNLRAATWLQEAWVGSAEANNSYSPDAEFLKGRVLPPSADVLMREYLNTDVVSLINDYIPKIVNKAEYERRFGRMDMADAKRKLYEQGVLPDDVAYIFQTIEKLTGRSHDNTLGATAKVVSKIQAYGIMAMLGRAVMSAAAEPLGAAIQTRDVRQGFRAMFVTLSQFLPTASARDRQTIAEVIGLVGNPYMDQALANREGGQFLNDPNLNQRMAKYFIFTLQHGWLKNTTVGALNVAQSFLRNRISTNLDPSLKPAERDRAMRDLQEMGLQPSDVAQFFEWMQYEDSNGESLLSGKKLSIDELQSDMGQLYSDMLYRMTRKIILDPQPTDTSSFSKTTLGRSIMSIQSFAYTFQRQYLAAAGKKIQEEYKKTGSIGQTSRVAAGIASGFAALYVGHTLISVLRELVFNPARLAEKDKEDELLSYLLKLGFSRAGLAGAFDPLFNAVEGLKYEKDVANTLIGAVPSYFAQALQKMLMPFARNSEKTNTAEYNAITGFYDLALVPLMARGMTSLPAGPISVPLVALAYGYATSPAAKKAVAEFFVGEKPQPKRRKAGSSTYGF</sequence>
<evidence type="ECO:0000259" key="2">
    <source>
        <dbReference type="Pfam" id="PF18796"/>
    </source>
</evidence>
<feature type="region of interest" description="Disordered" evidence="1">
    <location>
        <begin position="1"/>
        <end position="35"/>
    </location>
</feature>
<dbReference type="Pfam" id="PF18796">
    <property type="entry name" value="LPD1"/>
    <property type="match status" value="1"/>
</dbReference>
<gene>
    <name evidence="3" type="ORF">UFOVP156_27</name>
</gene>
<dbReference type="EMBL" id="LR798205">
    <property type="protein sequence ID" value="CAB5178709.1"/>
    <property type="molecule type" value="Genomic_DNA"/>
</dbReference>
<feature type="compositionally biased region" description="Gly residues" evidence="1">
    <location>
        <begin position="1521"/>
        <end position="1533"/>
    </location>
</feature>
<name>A0A6J7W9M3_9CAUD</name>
<dbReference type="PANTHER" id="PTHR48125:SF10">
    <property type="entry name" value="OS12G0136300 PROTEIN"/>
    <property type="match status" value="1"/>
</dbReference>
<proteinExistence type="predicted"/>
<feature type="region of interest" description="Disordered" evidence="1">
    <location>
        <begin position="877"/>
        <end position="923"/>
    </location>
</feature>
<feature type="region of interest" description="Disordered" evidence="1">
    <location>
        <begin position="1349"/>
        <end position="1371"/>
    </location>
</feature>
<accession>A0A6J7W9M3</accession>
<feature type="compositionally biased region" description="Low complexity" evidence="1">
    <location>
        <begin position="671"/>
        <end position="681"/>
    </location>
</feature>
<feature type="compositionally biased region" description="Basic residues" evidence="1">
    <location>
        <begin position="1357"/>
        <end position="1366"/>
    </location>
</feature>
<reference evidence="3" key="1">
    <citation type="submission" date="2020-05" db="EMBL/GenBank/DDBJ databases">
        <authorList>
            <person name="Chiriac C."/>
            <person name="Salcher M."/>
            <person name="Ghai R."/>
            <person name="Kavagutti S V."/>
        </authorList>
    </citation>
    <scope>NUCLEOTIDE SEQUENCE</scope>
</reference>
<feature type="domain" description="Large polyvalent protein-associated" evidence="2">
    <location>
        <begin position="1816"/>
        <end position="1890"/>
    </location>
</feature>
<feature type="region of interest" description="Disordered" evidence="1">
    <location>
        <begin position="58"/>
        <end position="88"/>
    </location>
</feature>
<feature type="region of interest" description="Disordered" evidence="1">
    <location>
        <begin position="762"/>
        <end position="793"/>
    </location>
</feature>
<evidence type="ECO:0000313" key="3">
    <source>
        <dbReference type="EMBL" id="CAB5178709.1"/>
    </source>
</evidence>
<dbReference type="PANTHER" id="PTHR48125">
    <property type="entry name" value="LP07818P1"/>
    <property type="match status" value="1"/>
</dbReference>
<evidence type="ECO:0000256" key="1">
    <source>
        <dbReference type="SAM" id="MobiDB-lite"/>
    </source>
</evidence>
<feature type="region of interest" description="Disordered" evidence="1">
    <location>
        <begin position="661"/>
        <end position="681"/>
    </location>
</feature>
<feature type="compositionally biased region" description="Low complexity" evidence="1">
    <location>
        <begin position="63"/>
        <end position="83"/>
    </location>
</feature>
<dbReference type="Gene3D" id="3.70.10.10">
    <property type="match status" value="1"/>
</dbReference>
<feature type="compositionally biased region" description="Low complexity" evidence="1">
    <location>
        <begin position="544"/>
        <end position="555"/>
    </location>
</feature>
<feature type="region of interest" description="Disordered" evidence="1">
    <location>
        <begin position="1405"/>
        <end position="1492"/>
    </location>
</feature>
<feature type="region of interest" description="Disordered" evidence="1">
    <location>
        <begin position="1506"/>
        <end position="1555"/>
    </location>
</feature>
<protein>
    <recommendedName>
        <fullName evidence="2">Large polyvalent protein-associated domain-containing protein</fullName>
    </recommendedName>
</protein>
<feature type="region of interest" description="Disordered" evidence="1">
    <location>
        <begin position="519"/>
        <end position="555"/>
    </location>
</feature>
<feature type="compositionally biased region" description="Low complexity" evidence="1">
    <location>
        <begin position="877"/>
        <end position="921"/>
    </location>
</feature>
<dbReference type="InterPro" id="IPR041047">
    <property type="entry name" value="LPD1"/>
</dbReference>